<evidence type="ECO:0000313" key="5">
    <source>
        <dbReference type="EMBL" id="CAF0734963.1"/>
    </source>
</evidence>
<dbReference type="SUPFAM" id="SSF53067">
    <property type="entry name" value="Actin-like ATPase domain"/>
    <property type="match status" value="2"/>
</dbReference>
<reference evidence="5" key="1">
    <citation type="submission" date="2021-02" db="EMBL/GenBank/DDBJ databases">
        <authorList>
            <person name="Nowell W R."/>
        </authorList>
    </citation>
    <scope>NUCLEOTIDE SEQUENCE</scope>
</reference>
<sequence length="887" mass="100950">MQSGCIHVKTTYVIRAFNKYNIDDIETTVVYAISILRKIEGRHLKSILNSIYKHVVGLDMGNFSSYIGVARAGGVEIIANEYSDRLTPTYVTFDKSTRVVGQASKAMEVTNPKNTICNFKRLIGRRYQDLFVQQEKDLNTYSIFEGKGGSVNIEVNYLNERKRFTPEQVAAIMFGKLKHITSSESTSKAIDCVIGVPCFYTDTERRAMLEAAHIAGWNCLRLINETTAVALCYGIYKGDLPEQTEKPRLVAFVDMGHTALQASIVALNKGKLKMIATAFDLSLGGRDFDRVIMDAMREDFRKRYKIDAYSTVKAKLRLRAECEKAKKAMSSNVQPMPISLESFIDEKDVTGKMSRAEFEELAKPLLDRIRSTLMSLLKEAKTNWEDVESVEIVGGSTRIPAVKQIVQEVFRKSPMTTMNSDESVARGCTLMCAILSPTFKVKEFKIEDCQPYPITLSWHGGINEDNEVEVFGRWNVIPSSKILSFYKKEPLTITARYSYPNDIPFSEARIGQYTIEQIQAQPNGTPSKIKVKVRLNRNGIFDISQAAIIDTTTITTEEPVEDTKAGTENNPDLNTSTNSEPMDDNSNPSNNGENQQEKDEENEEPKKVVTKKKRREIELPVVSRVTGATKHELERLVELENDMIQHDKKEKERSDAKNAVEEYVYDMRGKLDGGQYEKYADERNRQKLLNDLRTTENWLYDDGSNQDKNVYIERLKLLKNIGEPIRNRYNEASNRPYHMQEFMKALQRVDEAIQTWQTKSSDKYSHLDKSDMEKVYKLLIEKQRWYDQNATRFNSLKLQDDPTVLCAQIKQEKEAFERECWTILNRPKPKVELPKETPPDVSKKQPPPPPSAGGPAPHPQPAPPPPPNKKPLKNPPAQTQPPTTNFD</sequence>
<dbReference type="Gene3D" id="2.60.34.10">
    <property type="entry name" value="Substrate Binding Domain Of DNAk, Chain A, domain 1"/>
    <property type="match status" value="1"/>
</dbReference>
<dbReference type="GO" id="GO:0005524">
    <property type="term" value="F:ATP binding"/>
    <property type="evidence" value="ECO:0007669"/>
    <property type="project" value="UniProtKB-KW"/>
</dbReference>
<comment type="similarity">
    <text evidence="1">Belongs to the heat shock protein 70 family.</text>
</comment>
<dbReference type="Gene3D" id="3.30.30.30">
    <property type="match status" value="1"/>
</dbReference>
<dbReference type="Proteomes" id="UP000663852">
    <property type="component" value="Unassembled WGS sequence"/>
</dbReference>
<dbReference type="AlphaFoldDB" id="A0A813N9T8"/>
<evidence type="ECO:0000256" key="1">
    <source>
        <dbReference type="ARBA" id="ARBA00007381"/>
    </source>
</evidence>
<evidence type="ECO:0000313" key="6">
    <source>
        <dbReference type="Proteomes" id="UP000663852"/>
    </source>
</evidence>
<evidence type="ECO:0000256" key="3">
    <source>
        <dbReference type="ARBA" id="ARBA00022840"/>
    </source>
</evidence>
<dbReference type="InterPro" id="IPR029047">
    <property type="entry name" value="HSP70_peptide-bd_sf"/>
</dbReference>
<protein>
    <submittedName>
        <fullName evidence="5">Uncharacterized protein</fullName>
    </submittedName>
</protein>
<dbReference type="Gene3D" id="3.30.420.40">
    <property type="match status" value="2"/>
</dbReference>
<dbReference type="Gene3D" id="3.90.640.10">
    <property type="entry name" value="Actin, Chain A, domain 4"/>
    <property type="match status" value="1"/>
</dbReference>
<comment type="caution">
    <text evidence="5">The sequence shown here is derived from an EMBL/GenBank/DDBJ whole genome shotgun (WGS) entry which is preliminary data.</text>
</comment>
<evidence type="ECO:0000256" key="2">
    <source>
        <dbReference type="ARBA" id="ARBA00022741"/>
    </source>
</evidence>
<dbReference type="InterPro" id="IPR029048">
    <property type="entry name" value="HSP70_C_sf"/>
</dbReference>
<dbReference type="SUPFAM" id="SSF100920">
    <property type="entry name" value="Heat shock protein 70kD (HSP70), peptide-binding domain"/>
    <property type="match status" value="1"/>
</dbReference>
<dbReference type="InterPro" id="IPR018181">
    <property type="entry name" value="Heat_shock_70_CS"/>
</dbReference>
<feature type="region of interest" description="Disordered" evidence="4">
    <location>
        <begin position="828"/>
        <end position="887"/>
    </location>
</feature>
<dbReference type="InterPro" id="IPR013126">
    <property type="entry name" value="Hsp_70_fam"/>
</dbReference>
<dbReference type="PANTHER" id="PTHR45639:SF4">
    <property type="entry name" value="HSC70CB, ISOFORM G"/>
    <property type="match status" value="1"/>
</dbReference>
<dbReference type="PROSITE" id="PS01036">
    <property type="entry name" value="HSP70_3"/>
    <property type="match status" value="1"/>
</dbReference>
<feature type="compositionally biased region" description="Basic and acidic residues" evidence="4">
    <location>
        <begin position="829"/>
        <end position="843"/>
    </location>
</feature>
<dbReference type="OrthoDB" id="434160at2759"/>
<dbReference type="PRINTS" id="PR00301">
    <property type="entry name" value="HEATSHOCK70"/>
</dbReference>
<feature type="compositionally biased region" description="Pro residues" evidence="4">
    <location>
        <begin position="845"/>
        <end position="869"/>
    </location>
</feature>
<keyword evidence="2" id="KW-0547">Nucleotide-binding</keyword>
<accession>A0A813N9T8</accession>
<dbReference type="GO" id="GO:0140662">
    <property type="term" value="F:ATP-dependent protein folding chaperone"/>
    <property type="evidence" value="ECO:0007669"/>
    <property type="project" value="InterPro"/>
</dbReference>
<proteinExistence type="inferred from homology"/>
<dbReference type="Gene3D" id="1.20.1270.10">
    <property type="match status" value="1"/>
</dbReference>
<gene>
    <name evidence="5" type="ORF">EDS130_LOCUS1373</name>
</gene>
<dbReference type="SUPFAM" id="SSF100934">
    <property type="entry name" value="Heat shock protein 70kD (HSP70), C-terminal subdomain"/>
    <property type="match status" value="2"/>
</dbReference>
<dbReference type="FunFam" id="3.30.420.40:FF:000171">
    <property type="entry name" value="Heat shock 70 kDa protein 4"/>
    <property type="match status" value="2"/>
</dbReference>
<dbReference type="Pfam" id="PF00012">
    <property type="entry name" value="HSP70"/>
    <property type="match status" value="1"/>
</dbReference>
<dbReference type="FunFam" id="1.20.1270.10:FF:000002">
    <property type="entry name" value="Heat shock 70 kDa protein 4"/>
    <property type="match status" value="1"/>
</dbReference>
<organism evidence="5 6">
    <name type="scientific">Adineta ricciae</name>
    <name type="common">Rotifer</name>
    <dbReference type="NCBI Taxonomy" id="249248"/>
    <lineage>
        <taxon>Eukaryota</taxon>
        <taxon>Metazoa</taxon>
        <taxon>Spiralia</taxon>
        <taxon>Gnathifera</taxon>
        <taxon>Rotifera</taxon>
        <taxon>Eurotatoria</taxon>
        <taxon>Bdelloidea</taxon>
        <taxon>Adinetida</taxon>
        <taxon>Adinetidae</taxon>
        <taxon>Adineta</taxon>
    </lineage>
</organism>
<dbReference type="PANTHER" id="PTHR45639">
    <property type="entry name" value="HSC70CB, ISOFORM G-RELATED"/>
    <property type="match status" value="1"/>
</dbReference>
<dbReference type="FunFam" id="3.90.640.10:FF:000004">
    <property type="entry name" value="Heat shock 70 kDa protein 4"/>
    <property type="match status" value="1"/>
</dbReference>
<feature type="compositionally biased region" description="Low complexity" evidence="4">
    <location>
        <begin position="875"/>
        <end position="887"/>
    </location>
</feature>
<feature type="region of interest" description="Disordered" evidence="4">
    <location>
        <begin position="554"/>
        <end position="612"/>
    </location>
</feature>
<keyword evidence="3" id="KW-0067">ATP-binding</keyword>
<evidence type="ECO:0000256" key="4">
    <source>
        <dbReference type="SAM" id="MobiDB-lite"/>
    </source>
</evidence>
<name>A0A813N9T8_ADIRI</name>
<dbReference type="InterPro" id="IPR043129">
    <property type="entry name" value="ATPase_NBD"/>
</dbReference>
<dbReference type="GO" id="GO:0005829">
    <property type="term" value="C:cytosol"/>
    <property type="evidence" value="ECO:0007669"/>
    <property type="project" value="TreeGrafter"/>
</dbReference>
<dbReference type="EMBL" id="CAJNOJ010000003">
    <property type="protein sequence ID" value="CAF0734963.1"/>
    <property type="molecule type" value="Genomic_DNA"/>
</dbReference>
<feature type="compositionally biased region" description="Polar residues" evidence="4">
    <location>
        <begin position="566"/>
        <end position="589"/>
    </location>
</feature>
<dbReference type="GO" id="GO:0005634">
    <property type="term" value="C:nucleus"/>
    <property type="evidence" value="ECO:0007669"/>
    <property type="project" value="TreeGrafter"/>
</dbReference>
<dbReference type="FunFam" id="3.30.30.30:FF:000002">
    <property type="entry name" value="Heat shock 70 kDa protein 4"/>
    <property type="match status" value="1"/>
</dbReference>